<protein>
    <submittedName>
        <fullName evidence="5">Macrolide export ATP-binding/permease protein MacB</fullName>
        <ecNumber evidence="5">3.6.3.-</ecNumber>
    </submittedName>
</protein>
<dbReference type="SUPFAM" id="SSF52540">
    <property type="entry name" value="P-loop containing nucleoside triphosphate hydrolases"/>
    <property type="match status" value="1"/>
</dbReference>
<dbReference type="InterPro" id="IPR017871">
    <property type="entry name" value="ABC_transporter-like_CS"/>
</dbReference>
<dbReference type="Proteomes" id="UP000315349">
    <property type="component" value="Chromosome"/>
</dbReference>
<evidence type="ECO:0000256" key="1">
    <source>
        <dbReference type="ARBA" id="ARBA00022448"/>
    </source>
</evidence>
<evidence type="ECO:0000259" key="4">
    <source>
        <dbReference type="PROSITE" id="PS50893"/>
    </source>
</evidence>
<dbReference type="KEGG" id="peh:Spb1_10510"/>
<reference evidence="5 6" key="1">
    <citation type="submission" date="2019-02" db="EMBL/GenBank/DDBJ databases">
        <title>Deep-cultivation of Planctomycetes and their phenomic and genomic characterization uncovers novel biology.</title>
        <authorList>
            <person name="Wiegand S."/>
            <person name="Jogler M."/>
            <person name="Boedeker C."/>
            <person name="Pinto D."/>
            <person name="Vollmers J."/>
            <person name="Rivas-Marin E."/>
            <person name="Kohn T."/>
            <person name="Peeters S.H."/>
            <person name="Heuer A."/>
            <person name="Rast P."/>
            <person name="Oberbeckmann S."/>
            <person name="Bunk B."/>
            <person name="Jeske O."/>
            <person name="Meyerdierks A."/>
            <person name="Storesund J.E."/>
            <person name="Kallscheuer N."/>
            <person name="Luecker S."/>
            <person name="Lage O.M."/>
            <person name="Pohl T."/>
            <person name="Merkel B.J."/>
            <person name="Hornburger P."/>
            <person name="Mueller R.-W."/>
            <person name="Bruemmer F."/>
            <person name="Labrenz M."/>
            <person name="Spormann A.M."/>
            <person name="Op den Camp H."/>
            <person name="Overmann J."/>
            <person name="Amann R."/>
            <person name="Jetten M.S.M."/>
            <person name="Mascher T."/>
            <person name="Medema M.H."/>
            <person name="Devos D.P."/>
            <person name="Kaster A.-K."/>
            <person name="Ovreas L."/>
            <person name="Rohde M."/>
            <person name="Galperin M.Y."/>
            <person name="Jogler C."/>
        </authorList>
    </citation>
    <scope>NUCLEOTIDE SEQUENCE [LARGE SCALE GENOMIC DNA]</scope>
    <source>
        <strain evidence="5 6">Spb1</strain>
    </source>
</reference>
<dbReference type="Gene3D" id="3.40.50.300">
    <property type="entry name" value="P-loop containing nucleotide triphosphate hydrolases"/>
    <property type="match status" value="1"/>
</dbReference>
<dbReference type="InterPro" id="IPR017911">
    <property type="entry name" value="MacB-like_ATP-bd"/>
</dbReference>
<dbReference type="SMART" id="SM00382">
    <property type="entry name" value="AAA"/>
    <property type="match status" value="1"/>
</dbReference>
<dbReference type="InterPro" id="IPR003439">
    <property type="entry name" value="ABC_transporter-like_ATP-bd"/>
</dbReference>
<dbReference type="PANTHER" id="PTHR24220:SF659">
    <property type="entry name" value="TRANSPORTER, PUTATIVE-RELATED"/>
    <property type="match status" value="1"/>
</dbReference>
<dbReference type="GO" id="GO:0022857">
    <property type="term" value="F:transmembrane transporter activity"/>
    <property type="evidence" value="ECO:0007669"/>
    <property type="project" value="TreeGrafter"/>
</dbReference>
<dbReference type="OrthoDB" id="2151853at2"/>
<proteinExistence type="predicted"/>
<accession>A0A518GL57</accession>
<gene>
    <name evidence="5" type="primary">macB_2</name>
    <name evidence="5" type="ORF">Spb1_10510</name>
</gene>
<dbReference type="InterPro" id="IPR027417">
    <property type="entry name" value="P-loop_NTPase"/>
</dbReference>
<evidence type="ECO:0000256" key="2">
    <source>
        <dbReference type="ARBA" id="ARBA00022741"/>
    </source>
</evidence>
<dbReference type="CDD" id="cd03255">
    <property type="entry name" value="ABC_MJ0796_LolCDE_FtsE"/>
    <property type="match status" value="1"/>
</dbReference>
<dbReference type="GO" id="GO:0005886">
    <property type="term" value="C:plasma membrane"/>
    <property type="evidence" value="ECO:0007669"/>
    <property type="project" value="TreeGrafter"/>
</dbReference>
<keyword evidence="2" id="KW-0547">Nucleotide-binding</keyword>
<dbReference type="PROSITE" id="PS50893">
    <property type="entry name" value="ABC_TRANSPORTER_2"/>
    <property type="match status" value="1"/>
</dbReference>
<name>A0A518GL57_9PLAN</name>
<feature type="domain" description="ABC transporter" evidence="4">
    <location>
        <begin position="3"/>
        <end position="239"/>
    </location>
</feature>
<organism evidence="5 6">
    <name type="scientific">Planctopirus ephydatiae</name>
    <dbReference type="NCBI Taxonomy" id="2528019"/>
    <lineage>
        <taxon>Bacteria</taxon>
        <taxon>Pseudomonadati</taxon>
        <taxon>Planctomycetota</taxon>
        <taxon>Planctomycetia</taxon>
        <taxon>Planctomycetales</taxon>
        <taxon>Planctomycetaceae</taxon>
        <taxon>Planctopirus</taxon>
    </lineage>
</organism>
<evidence type="ECO:0000256" key="3">
    <source>
        <dbReference type="ARBA" id="ARBA00022840"/>
    </source>
</evidence>
<dbReference type="EC" id="3.6.3.-" evidence="5"/>
<evidence type="ECO:0000313" key="5">
    <source>
        <dbReference type="EMBL" id="QDV29181.1"/>
    </source>
</evidence>
<dbReference type="EMBL" id="CP036299">
    <property type="protein sequence ID" value="QDV29181.1"/>
    <property type="molecule type" value="Genomic_DNA"/>
</dbReference>
<dbReference type="AlphaFoldDB" id="A0A518GL57"/>
<dbReference type="Pfam" id="PF00005">
    <property type="entry name" value="ABC_tran"/>
    <property type="match status" value="1"/>
</dbReference>
<keyword evidence="1" id="KW-0813">Transport</keyword>
<sequence>MSVNCKNVKMSFKTAAGTVSVLKGVDFEAPIGKLTMLVGPSGCGKTTLISLIAGLLRGASGTMEVFGNEVLTMSASMLVPYRLKNIGFIFQQYNLLAGLTASENVAVPLVASGTGWPVALEKGRILLGKLGMNAHIDKLPSQLSGGQQQRVAIARTLIHEPRLLLCDKPTAALDGQSGKVVMNLLKELAVADDRAAIVVSHDPRVYSFADRVVHMEDGLVAKVESIVTPSSADSTNDTAH</sequence>
<dbReference type="GO" id="GO:0016887">
    <property type="term" value="F:ATP hydrolysis activity"/>
    <property type="evidence" value="ECO:0007669"/>
    <property type="project" value="InterPro"/>
</dbReference>
<dbReference type="GO" id="GO:0005524">
    <property type="term" value="F:ATP binding"/>
    <property type="evidence" value="ECO:0007669"/>
    <property type="project" value="UniProtKB-KW"/>
</dbReference>
<dbReference type="PANTHER" id="PTHR24220">
    <property type="entry name" value="IMPORT ATP-BINDING PROTEIN"/>
    <property type="match status" value="1"/>
</dbReference>
<dbReference type="PROSITE" id="PS00211">
    <property type="entry name" value="ABC_TRANSPORTER_1"/>
    <property type="match status" value="1"/>
</dbReference>
<keyword evidence="5" id="KW-0378">Hydrolase</keyword>
<keyword evidence="6" id="KW-1185">Reference proteome</keyword>
<dbReference type="InterPro" id="IPR015854">
    <property type="entry name" value="ABC_transpr_LolD-like"/>
</dbReference>
<keyword evidence="3 5" id="KW-0067">ATP-binding</keyword>
<dbReference type="InterPro" id="IPR003593">
    <property type="entry name" value="AAA+_ATPase"/>
</dbReference>
<evidence type="ECO:0000313" key="6">
    <source>
        <dbReference type="Proteomes" id="UP000315349"/>
    </source>
</evidence>